<dbReference type="PROSITE" id="PS50090">
    <property type="entry name" value="MYB_LIKE"/>
    <property type="match status" value="1"/>
</dbReference>
<dbReference type="InterPro" id="IPR014243">
    <property type="entry name" value="RsfA-like"/>
</dbReference>
<evidence type="ECO:0000313" key="4">
    <source>
        <dbReference type="Proteomes" id="UP000297975"/>
    </source>
</evidence>
<evidence type="ECO:0000259" key="2">
    <source>
        <dbReference type="PROSITE" id="PS50090"/>
    </source>
</evidence>
<dbReference type="Pfam" id="PF13921">
    <property type="entry name" value="Myb_DNA-bind_6"/>
    <property type="match status" value="1"/>
</dbReference>
<evidence type="ECO:0000256" key="1">
    <source>
        <dbReference type="SAM" id="Coils"/>
    </source>
</evidence>
<proteinExistence type="predicted"/>
<dbReference type="EMBL" id="SOPW01000004">
    <property type="protein sequence ID" value="TFB23311.1"/>
    <property type="molecule type" value="Genomic_DNA"/>
</dbReference>
<reference evidence="3 4" key="1">
    <citation type="submission" date="2019-03" db="EMBL/GenBank/DDBJ databases">
        <authorList>
            <person name="He R.-H."/>
        </authorList>
    </citation>
    <scope>NUCLEOTIDE SEQUENCE [LARGE SCALE GENOMIC DNA]</scope>
    <source>
        <strain evidence="4">SH 714</strain>
    </source>
</reference>
<dbReference type="SMART" id="SM00717">
    <property type="entry name" value="SANT"/>
    <property type="match status" value="1"/>
</dbReference>
<dbReference type="InterPro" id="IPR001005">
    <property type="entry name" value="SANT/Myb"/>
</dbReference>
<dbReference type="AlphaFoldDB" id="A0A4Y8IR52"/>
<gene>
    <name evidence="3" type="ORF">E3U55_05695</name>
</gene>
<keyword evidence="1" id="KW-0175">Coiled coil</keyword>
<dbReference type="PANTHER" id="PTHR41302">
    <property type="entry name" value="PRESPORE-SPECIFIC TRANSCRIPTIONAL REGULATOR RSFA-RELATED"/>
    <property type="match status" value="1"/>
</dbReference>
<accession>A0A4Y8IR52</accession>
<comment type="caution">
    <text evidence="3">The sequence shown here is derived from an EMBL/GenBank/DDBJ whole genome shotgun (WGS) entry which is preliminary data.</text>
</comment>
<dbReference type="Proteomes" id="UP000297975">
    <property type="component" value="Unassembled WGS sequence"/>
</dbReference>
<dbReference type="OrthoDB" id="2845592at2"/>
<keyword evidence="4" id="KW-1185">Reference proteome</keyword>
<name>A0A4Y8IR52_9BACI</name>
<feature type="domain" description="Myb-like" evidence="2">
    <location>
        <begin position="1"/>
        <end position="57"/>
    </location>
</feature>
<dbReference type="PANTHER" id="PTHR41302:SF2">
    <property type="entry name" value="PRESPORE SPECIFIC TRANSCRIPTIONAL ACTIVATOR RSFA"/>
    <property type="match status" value="1"/>
</dbReference>
<protein>
    <submittedName>
        <fullName evidence="3">RsfA family transcriptional regulator</fullName>
    </submittedName>
</protein>
<organism evidence="3 4">
    <name type="scientific">Filobacillus milosensis</name>
    <dbReference type="NCBI Taxonomy" id="94137"/>
    <lineage>
        <taxon>Bacteria</taxon>
        <taxon>Bacillati</taxon>
        <taxon>Bacillota</taxon>
        <taxon>Bacilli</taxon>
        <taxon>Bacillales</taxon>
        <taxon>Bacillaceae</taxon>
        <taxon>Filobacillus</taxon>
    </lineage>
</organism>
<evidence type="ECO:0000313" key="3">
    <source>
        <dbReference type="EMBL" id="TFB23311.1"/>
    </source>
</evidence>
<sequence length="160" mass="19107">MMSTRQDAWSKDEDLLLAETVLRYIREGKTQMKAFEEVGHRLSRTPQACGFRWNANLRKQYRQAIDLAKQSRKKLNDQTVFTSQPKQISPSEYPRLQAFDEVINQLEQLKGDYYKRDTHTLRQSDGLHNDELRQQLAQYEKIIDDFYEKITEVKRNLQHK</sequence>
<feature type="coiled-coil region" evidence="1">
    <location>
        <begin position="129"/>
        <end position="156"/>
    </location>
</feature>
<dbReference type="NCBIfam" id="TIGR02894">
    <property type="entry name" value="DNA_bind_RsfA"/>
    <property type="match status" value="1"/>
</dbReference>